<evidence type="ECO:0000256" key="5">
    <source>
        <dbReference type="ARBA" id="ARBA00022475"/>
    </source>
</evidence>
<feature type="transmembrane region" description="Helical" evidence="14">
    <location>
        <begin position="52"/>
        <end position="73"/>
    </location>
</feature>
<evidence type="ECO:0000256" key="13">
    <source>
        <dbReference type="ARBA" id="ARBA00048390"/>
    </source>
</evidence>
<keyword evidence="5 14" id="KW-1003">Cell membrane</keyword>
<comment type="pathway">
    <text evidence="2 14">Porphyrin-containing compound metabolism; protoporphyrin-IX biosynthesis; protoporphyrin-IX from protoporphyrinogen-IX: step 1/1.</text>
</comment>
<organism evidence="15 16">
    <name type="scientific">Mesorhizobium dulcispinae</name>
    <dbReference type="NCBI Taxonomy" id="3072316"/>
    <lineage>
        <taxon>Bacteria</taxon>
        <taxon>Pseudomonadati</taxon>
        <taxon>Pseudomonadota</taxon>
        <taxon>Alphaproteobacteria</taxon>
        <taxon>Hyphomicrobiales</taxon>
        <taxon>Phyllobacteriaceae</taxon>
        <taxon>Mesorhizobium</taxon>
    </lineage>
</organism>
<dbReference type="Proteomes" id="UP001271780">
    <property type="component" value="Unassembled WGS sequence"/>
</dbReference>
<evidence type="ECO:0000256" key="12">
    <source>
        <dbReference type="ARBA" id="ARBA00023136"/>
    </source>
</evidence>
<feature type="transmembrane region" description="Helical" evidence="14">
    <location>
        <begin position="94"/>
        <end position="115"/>
    </location>
</feature>
<evidence type="ECO:0000256" key="1">
    <source>
        <dbReference type="ARBA" id="ARBA00004651"/>
    </source>
</evidence>
<evidence type="ECO:0000256" key="14">
    <source>
        <dbReference type="HAMAP-Rule" id="MF_02239"/>
    </source>
</evidence>
<evidence type="ECO:0000256" key="4">
    <source>
        <dbReference type="ARBA" id="ARBA00017504"/>
    </source>
</evidence>
<dbReference type="HAMAP" id="MF_02239">
    <property type="entry name" value="HemJ"/>
    <property type="match status" value="1"/>
</dbReference>
<keyword evidence="11 14" id="KW-0408">Iron</keyword>
<evidence type="ECO:0000256" key="7">
    <source>
        <dbReference type="ARBA" id="ARBA00022692"/>
    </source>
</evidence>
<keyword evidence="12 14" id="KW-0472">Membrane</keyword>
<evidence type="ECO:0000256" key="10">
    <source>
        <dbReference type="ARBA" id="ARBA00023002"/>
    </source>
</evidence>
<name>A0ABU4XHR2_9HYPH</name>
<dbReference type="Pfam" id="PF03653">
    <property type="entry name" value="UPF0093"/>
    <property type="match status" value="1"/>
</dbReference>
<comment type="subunit">
    <text evidence="14">Homodimer.</text>
</comment>
<comment type="subcellular location">
    <subcellularLocation>
        <location evidence="1 14">Cell membrane</location>
        <topology evidence="1 14">Multi-pass membrane protein</topology>
    </subcellularLocation>
</comment>
<evidence type="ECO:0000256" key="3">
    <source>
        <dbReference type="ARBA" id="ARBA00006501"/>
    </source>
</evidence>
<feature type="transmembrane region" description="Helical" evidence="14">
    <location>
        <begin position="23"/>
        <end position="40"/>
    </location>
</feature>
<comment type="similarity">
    <text evidence="3 14">Belongs to the HemJ family.</text>
</comment>
<evidence type="ECO:0000256" key="6">
    <source>
        <dbReference type="ARBA" id="ARBA00022617"/>
    </source>
</evidence>
<reference evidence="15 16" key="1">
    <citation type="submission" date="2023-08" db="EMBL/GenBank/DDBJ databases">
        <title>Implementing the SeqCode for naming new Mesorhizobium species isolated from Vachellia karroo root nodules.</title>
        <authorList>
            <person name="Van Lill M."/>
        </authorList>
    </citation>
    <scope>NUCLEOTIDE SEQUENCE [LARGE SCALE GENOMIC DNA]</scope>
    <source>
        <strain evidence="15 16">VK23A</strain>
    </source>
</reference>
<evidence type="ECO:0000256" key="8">
    <source>
        <dbReference type="ARBA" id="ARBA00022723"/>
    </source>
</evidence>
<evidence type="ECO:0000256" key="9">
    <source>
        <dbReference type="ARBA" id="ARBA00022989"/>
    </source>
</evidence>
<feature type="binding site" description="axial binding residue" evidence="14">
    <location>
        <position position="53"/>
    </location>
    <ligand>
        <name>heme</name>
        <dbReference type="ChEBI" id="CHEBI:30413"/>
    </ligand>
    <ligandPart>
        <name>Fe</name>
        <dbReference type="ChEBI" id="CHEBI:18248"/>
    </ligandPart>
</feature>
<dbReference type="NCBIfam" id="TIGR00701">
    <property type="entry name" value="protoporphyrinogen oxidase HemJ"/>
    <property type="match status" value="1"/>
</dbReference>
<keyword evidence="10 14" id="KW-0560">Oxidoreductase</keyword>
<keyword evidence="7 14" id="KW-0812">Transmembrane</keyword>
<dbReference type="InterPro" id="IPR005265">
    <property type="entry name" value="HemJ-like"/>
</dbReference>
<dbReference type="PANTHER" id="PTHR40255:SF1">
    <property type="entry name" value="PROTOPORPHYRINOGEN IX OXIDASE"/>
    <property type="match status" value="1"/>
</dbReference>
<keyword evidence="16" id="KW-1185">Reference proteome</keyword>
<dbReference type="PANTHER" id="PTHR40255">
    <property type="entry name" value="UPF0093 MEMBRANE PROTEIN SLR1790"/>
    <property type="match status" value="1"/>
</dbReference>
<protein>
    <recommendedName>
        <fullName evidence="4 14">Protoporphyrinogen IX oxidase</fullName>
        <shortName evidence="14">PPO</shortName>
        <ecNumber evidence="14">1.3.99.-</ecNumber>
    </recommendedName>
</protein>
<comment type="function">
    <text evidence="14">Catalyzes the oxidation of protoporphyrinogen IX to protoporphyrin IX.</text>
</comment>
<keyword evidence="9 14" id="KW-1133">Transmembrane helix</keyword>
<evidence type="ECO:0000256" key="2">
    <source>
        <dbReference type="ARBA" id="ARBA00005073"/>
    </source>
</evidence>
<dbReference type="EC" id="1.3.99.-" evidence="14"/>
<keyword evidence="6 14" id="KW-0349">Heme</keyword>
<gene>
    <name evidence="15" type="primary">hemJ</name>
    <name evidence="15" type="ORF">RFM27_18530</name>
</gene>
<evidence type="ECO:0000313" key="16">
    <source>
        <dbReference type="Proteomes" id="UP001271780"/>
    </source>
</evidence>
<dbReference type="RefSeq" id="WP_320317398.1">
    <property type="nucleotide sequence ID" value="NZ_JAVIIX010000010.1"/>
</dbReference>
<feature type="binding site" description="axial binding residue" evidence="14">
    <location>
        <position position="128"/>
    </location>
    <ligand>
        <name>heme</name>
        <dbReference type="ChEBI" id="CHEBI:30413"/>
    </ligand>
    <ligandPart>
        <name>Fe</name>
        <dbReference type="ChEBI" id="CHEBI:18248"/>
    </ligandPart>
</feature>
<proteinExistence type="inferred from homology"/>
<feature type="transmembrane region" description="Helical" evidence="14">
    <location>
        <begin position="121"/>
        <end position="142"/>
    </location>
</feature>
<dbReference type="EMBL" id="JAVIIZ010000011">
    <property type="protein sequence ID" value="MDX8474078.1"/>
    <property type="molecule type" value="Genomic_DNA"/>
</dbReference>
<comment type="catalytic activity">
    <reaction evidence="13 14">
        <text>protoporphyrinogen IX + 3 A = protoporphyrin IX + 3 AH2</text>
        <dbReference type="Rhea" id="RHEA:62000"/>
        <dbReference type="ChEBI" id="CHEBI:13193"/>
        <dbReference type="ChEBI" id="CHEBI:17499"/>
        <dbReference type="ChEBI" id="CHEBI:57306"/>
        <dbReference type="ChEBI" id="CHEBI:57307"/>
    </reaction>
</comment>
<sequence>MTDDRNKNSAGNENSAGQAMKRMVIGIAVLVVLTALLYFVAPDSFYPWAKAIHVIAVISWMAGMLYLPRLFVYHVDAEKGSEQSETFKVMERRLLRGIINPAMIVTWVFGLWLAWKGFGFQGGWLHAKIAAVLLLSGLHGYLAGAVRKFAEDKNEKPARHWRIVNEIPTLLMIVIVILVIVKPF</sequence>
<accession>A0ABU4XHR2</accession>
<keyword evidence="8 14" id="KW-0479">Metal-binding</keyword>
<feature type="transmembrane region" description="Helical" evidence="14">
    <location>
        <begin position="163"/>
        <end position="181"/>
    </location>
</feature>
<comment type="cofactor">
    <cofactor evidence="14">
        <name>heme b</name>
        <dbReference type="ChEBI" id="CHEBI:60344"/>
    </cofactor>
    <text evidence="14">Binds 1 heme b (iron(II)-protoporphyrin IX) group per subunit.</text>
</comment>
<comment type="caution">
    <text evidence="15">The sequence shown here is derived from an EMBL/GenBank/DDBJ whole genome shotgun (WGS) entry which is preliminary data.</text>
</comment>
<evidence type="ECO:0000256" key="11">
    <source>
        <dbReference type="ARBA" id="ARBA00023004"/>
    </source>
</evidence>
<evidence type="ECO:0000313" key="15">
    <source>
        <dbReference type="EMBL" id="MDX8474078.1"/>
    </source>
</evidence>